<protein>
    <submittedName>
        <fullName evidence="2">Uncharacterized protein</fullName>
    </submittedName>
</protein>
<sequence>MAPPHLRLRLLLLAAFAVLRALAHDGPDLDVWAADLSHAPDSASANSALPEHVGATAAARSGHSAAQVPHWYHTRDTIAGDDSARLRFTAEVQHDIWRHQNPPTCEGRRYLETPYHRFGLGSLLNRASGTLGFAMNQGLIMLYHEELGSPNFLGSYCAGVLNPSCIFMPPSNCTAYARDPRNKVKIHTGSDDHSYPMPVVPDKWVQRWAETDMSSSGMVNLQYWWRAQAAGYFSRLNARTSQEMIARRLRSAARGAAPLPLPPDTIAVHVRHGDKSTEMKLASWKKHHARVDRLARQRGLNEHFIYLSTDDPDVVHAAHAIRERNYRVFSLPCPALMDGAGVLPCRTNSTSANPGYDMEEDGTHADQIALFAVESLLLALEATHFVGQRGSSWARLIDELRMVVDKACRDGSSVDIDHHDQCQCPEDAEELVG</sequence>
<dbReference type="Gene3D" id="3.40.50.11350">
    <property type="match status" value="1"/>
</dbReference>
<keyword evidence="3" id="KW-1185">Reference proteome</keyword>
<comment type="caution">
    <text evidence="2">The sequence shown here is derived from an EMBL/GenBank/DDBJ whole genome shotgun (WGS) entry which is preliminary data.</text>
</comment>
<feature type="signal peptide" evidence="1">
    <location>
        <begin position="1"/>
        <end position="23"/>
    </location>
</feature>
<name>A0A835YU43_9STRA</name>
<dbReference type="AlphaFoldDB" id="A0A835YU43"/>
<gene>
    <name evidence="2" type="ORF">JKP88DRAFT_349681</name>
</gene>
<dbReference type="PANTHER" id="PTHR13132:SF29">
    <property type="entry name" value="ALPHA-(1,6)-FUCOSYLTRANSFERASE"/>
    <property type="match status" value="1"/>
</dbReference>
<keyword evidence="1" id="KW-0732">Signal</keyword>
<proteinExistence type="predicted"/>
<evidence type="ECO:0000313" key="2">
    <source>
        <dbReference type="EMBL" id="KAG5180097.1"/>
    </source>
</evidence>
<dbReference type="GO" id="GO:0046921">
    <property type="term" value="F:alpha-(1-&gt;6)-fucosyltransferase activity"/>
    <property type="evidence" value="ECO:0007669"/>
    <property type="project" value="TreeGrafter"/>
</dbReference>
<dbReference type="Proteomes" id="UP000664859">
    <property type="component" value="Unassembled WGS sequence"/>
</dbReference>
<organism evidence="2 3">
    <name type="scientific">Tribonema minus</name>
    <dbReference type="NCBI Taxonomy" id="303371"/>
    <lineage>
        <taxon>Eukaryota</taxon>
        <taxon>Sar</taxon>
        <taxon>Stramenopiles</taxon>
        <taxon>Ochrophyta</taxon>
        <taxon>PX clade</taxon>
        <taxon>Xanthophyceae</taxon>
        <taxon>Tribonematales</taxon>
        <taxon>Tribonemataceae</taxon>
        <taxon>Tribonema</taxon>
    </lineage>
</organism>
<dbReference type="EMBL" id="JAFCMP010000412">
    <property type="protein sequence ID" value="KAG5180097.1"/>
    <property type="molecule type" value="Genomic_DNA"/>
</dbReference>
<reference evidence="2" key="1">
    <citation type="submission" date="2021-02" db="EMBL/GenBank/DDBJ databases">
        <title>First Annotated Genome of the Yellow-green Alga Tribonema minus.</title>
        <authorList>
            <person name="Mahan K.M."/>
        </authorList>
    </citation>
    <scope>NUCLEOTIDE SEQUENCE</scope>
    <source>
        <strain evidence="2">UTEX B ZZ1240</strain>
    </source>
</reference>
<accession>A0A835YU43</accession>
<dbReference type="GO" id="GO:0006487">
    <property type="term" value="P:protein N-linked glycosylation"/>
    <property type="evidence" value="ECO:0007669"/>
    <property type="project" value="TreeGrafter"/>
</dbReference>
<dbReference type="OrthoDB" id="46632at2759"/>
<evidence type="ECO:0000313" key="3">
    <source>
        <dbReference type="Proteomes" id="UP000664859"/>
    </source>
</evidence>
<evidence type="ECO:0000256" key="1">
    <source>
        <dbReference type="SAM" id="SignalP"/>
    </source>
</evidence>
<dbReference type="PANTHER" id="PTHR13132">
    <property type="entry name" value="ALPHA- 1,6 -FUCOSYLTRANSFERASE"/>
    <property type="match status" value="1"/>
</dbReference>
<feature type="chain" id="PRO_5032940666" evidence="1">
    <location>
        <begin position="24"/>
        <end position="433"/>
    </location>
</feature>